<dbReference type="Proteomes" id="UP000294817">
    <property type="component" value="Unassembled WGS sequence"/>
</dbReference>
<dbReference type="SUPFAM" id="SSF161098">
    <property type="entry name" value="MetI-like"/>
    <property type="match status" value="1"/>
</dbReference>
<evidence type="ECO:0000256" key="2">
    <source>
        <dbReference type="ARBA" id="ARBA00022448"/>
    </source>
</evidence>
<protein>
    <submittedName>
        <fullName evidence="9">Carbohydrate ABC transporter membrane protein 1 (CUT1 family)</fullName>
    </submittedName>
</protein>
<dbReference type="PANTHER" id="PTHR30193">
    <property type="entry name" value="ABC TRANSPORTER PERMEASE PROTEIN"/>
    <property type="match status" value="1"/>
</dbReference>
<keyword evidence="3" id="KW-1003">Cell membrane</keyword>
<dbReference type="InterPro" id="IPR035906">
    <property type="entry name" value="MetI-like_sf"/>
</dbReference>
<evidence type="ECO:0000256" key="1">
    <source>
        <dbReference type="ARBA" id="ARBA00004651"/>
    </source>
</evidence>
<dbReference type="CDD" id="cd06261">
    <property type="entry name" value="TM_PBP2"/>
    <property type="match status" value="1"/>
</dbReference>
<dbReference type="InterPro" id="IPR000515">
    <property type="entry name" value="MetI-like"/>
</dbReference>
<comment type="caution">
    <text evidence="9">The sequence shown here is derived from an EMBL/GenBank/DDBJ whole genome shotgun (WGS) entry which is preliminary data.</text>
</comment>
<keyword evidence="2 7" id="KW-0813">Transport</keyword>
<evidence type="ECO:0000256" key="6">
    <source>
        <dbReference type="ARBA" id="ARBA00023136"/>
    </source>
</evidence>
<feature type="transmembrane region" description="Helical" evidence="7">
    <location>
        <begin position="193"/>
        <end position="217"/>
    </location>
</feature>
<feature type="transmembrane region" description="Helical" evidence="7">
    <location>
        <begin position="147"/>
        <end position="172"/>
    </location>
</feature>
<evidence type="ECO:0000313" key="10">
    <source>
        <dbReference type="Proteomes" id="UP000294817"/>
    </source>
</evidence>
<evidence type="ECO:0000256" key="3">
    <source>
        <dbReference type="ARBA" id="ARBA00022475"/>
    </source>
</evidence>
<organism evidence="9 10">
    <name type="scientific">Petrotoga sibirica</name>
    <dbReference type="NCBI Taxonomy" id="156202"/>
    <lineage>
        <taxon>Bacteria</taxon>
        <taxon>Thermotogati</taxon>
        <taxon>Thermotogota</taxon>
        <taxon>Thermotogae</taxon>
        <taxon>Petrotogales</taxon>
        <taxon>Petrotogaceae</taxon>
        <taxon>Petrotoga</taxon>
    </lineage>
</organism>
<dbReference type="GO" id="GO:0005886">
    <property type="term" value="C:plasma membrane"/>
    <property type="evidence" value="ECO:0007669"/>
    <property type="project" value="UniProtKB-SubCell"/>
</dbReference>
<sequence length="284" mass="32349">MRKKTKKNKSIFSVSGFVLPALIINIIVILVPVIITLILAFFEWDGLNIPKFVGFRNFVTIFQDANFLKALTNNLIWTLIFLTIPVIMGLIVAELLRKTKWTFLQPFFFFPVILPVASVGLIWKFIYHPIRGLGKYLDVVVLGNPEIALYGIAFANIWAWWGFLCVVFYSAMQGISSELYESARLDGANKWQEFIYITIPQIIPTIVFMEVMTIIWSFLVFDWVWIMTQGGPAGSSELLATLLYKKAFYSYKVGEASAIGVIISLFGFLGVSLYYYLNKRGVEV</sequence>
<feature type="transmembrane region" description="Helical" evidence="7">
    <location>
        <begin position="75"/>
        <end position="96"/>
    </location>
</feature>
<dbReference type="Pfam" id="PF00528">
    <property type="entry name" value="BPD_transp_1"/>
    <property type="match status" value="1"/>
</dbReference>
<feature type="transmembrane region" description="Helical" evidence="7">
    <location>
        <begin position="108"/>
        <end position="127"/>
    </location>
</feature>
<evidence type="ECO:0000256" key="4">
    <source>
        <dbReference type="ARBA" id="ARBA00022692"/>
    </source>
</evidence>
<dbReference type="PANTHER" id="PTHR30193:SF37">
    <property type="entry name" value="INNER MEMBRANE ABC TRANSPORTER PERMEASE PROTEIN YCJO"/>
    <property type="match status" value="1"/>
</dbReference>
<keyword evidence="6 7" id="KW-0472">Membrane</keyword>
<evidence type="ECO:0000313" key="9">
    <source>
        <dbReference type="EMBL" id="TDX17383.1"/>
    </source>
</evidence>
<reference evidence="9 10" key="1">
    <citation type="submission" date="2019-03" db="EMBL/GenBank/DDBJ databases">
        <title>Genomic Encyclopedia of Type Strains, Phase IV (KMG-IV): sequencing the most valuable type-strain genomes for metagenomic binning, comparative biology and taxonomic classification.</title>
        <authorList>
            <person name="Goeker M."/>
        </authorList>
    </citation>
    <scope>NUCLEOTIDE SEQUENCE [LARGE SCALE GENOMIC DNA]</scope>
    <source>
        <strain evidence="9 10">DSM 13575</strain>
    </source>
</reference>
<feature type="domain" description="ABC transmembrane type-1" evidence="8">
    <location>
        <begin position="71"/>
        <end position="274"/>
    </location>
</feature>
<dbReference type="EMBL" id="SODZ01000001">
    <property type="protein sequence ID" value="TDX17383.1"/>
    <property type="molecule type" value="Genomic_DNA"/>
</dbReference>
<comment type="subcellular location">
    <subcellularLocation>
        <location evidence="1 7">Cell membrane</location>
        <topology evidence="1 7">Multi-pass membrane protein</topology>
    </subcellularLocation>
</comment>
<evidence type="ECO:0000259" key="8">
    <source>
        <dbReference type="PROSITE" id="PS50928"/>
    </source>
</evidence>
<keyword evidence="4 7" id="KW-0812">Transmembrane</keyword>
<dbReference type="InterPro" id="IPR051393">
    <property type="entry name" value="ABC_transporter_permease"/>
</dbReference>
<dbReference type="AlphaFoldDB" id="A0A4V3GR28"/>
<keyword evidence="5 7" id="KW-1133">Transmembrane helix</keyword>
<dbReference type="RefSeq" id="WP_103876546.1">
    <property type="nucleotide sequence ID" value="NZ_SODZ01000001.1"/>
</dbReference>
<accession>A0A4V3GR28</accession>
<dbReference type="Gene3D" id="1.10.3720.10">
    <property type="entry name" value="MetI-like"/>
    <property type="match status" value="1"/>
</dbReference>
<evidence type="ECO:0000256" key="7">
    <source>
        <dbReference type="RuleBase" id="RU363032"/>
    </source>
</evidence>
<name>A0A4V3GR28_9BACT</name>
<keyword evidence="10" id="KW-1185">Reference proteome</keyword>
<evidence type="ECO:0000256" key="5">
    <source>
        <dbReference type="ARBA" id="ARBA00022989"/>
    </source>
</evidence>
<feature type="transmembrane region" description="Helical" evidence="7">
    <location>
        <begin position="256"/>
        <end position="277"/>
    </location>
</feature>
<dbReference type="GO" id="GO:0055085">
    <property type="term" value="P:transmembrane transport"/>
    <property type="evidence" value="ECO:0007669"/>
    <property type="project" value="InterPro"/>
</dbReference>
<comment type="similarity">
    <text evidence="7">Belongs to the binding-protein-dependent transport system permease family.</text>
</comment>
<gene>
    <name evidence="9" type="ORF">C8D74_101102</name>
</gene>
<feature type="transmembrane region" description="Helical" evidence="7">
    <location>
        <begin position="12"/>
        <end position="42"/>
    </location>
</feature>
<proteinExistence type="inferred from homology"/>
<dbReference type="PROSITE" id="PS50928">
    <property type="entry name" value="ABC_TM1"/>
    <property type="match status" value="1"/>
</dbReference>